<feature type="region of interest" description="Disordered" evidence="5">
    <location>
        <begin position="1"/>
        <end position="39"/>
    </location>
</feature>
<dbReference type="InterPro" id="IPR002937">
    <property type="entry name" value="Amino_oxidase"/>
</dbReference>
<keyword evidence="3" id="KW-0560">Oxidoreductase</keyword>
<dbReference type="SUPFAM" id="SSF51905">
    <property type="entry name" value="FAD/NAD(P)-binding domain"/>
    <property type="match status" value="1"/>
</dbReference>
<dbReference type="KEGG" id="scya:EJ357_38165"/>
<feature type="binding site" evidence="4">
    <location>
        <position position="384"/>
    </location>
    <ligand>
        <name>substrate</name>
    </ligand>
</feature>
<comment type="cofactor">
    <cofactor evidence="1">
        <name>FAD</name>
        <dbReference type="ChEBI" id="CHEBI:57692"/>
    </cofactor>
</comment>
<feature type="domain" description="Amine oxidase" evidence="6">
    <location>
        <begin position="53"/>
        <end position="491"/>
    </location>
</feature>
<organism evidence="7 8">
    <name type="scientific">Streptomyces cyaneochromogenes</name>
    <dbReference type="NCBI Taxonomy" id="2496836"/>
    <lineage>
        <taxon>Bacteria</taxon>
        <taxon>Bacillati</taxon>
        <taxon>Actinomycetota</taxon>
        <taxon>Actinomycetes</taxon>
        <taxon>Kitasatosporales</taxon>
        <taxon>Streptomycetaceae</taxon>
        <taxon>Streptomyces</taxon>
    </lineage>
</organism>
<evidence type="ECO:0000313" key="8">
    <source>
        <dbReference type="Proteomes" id="UP000280298"/>
    </source>
</evidence>
<dbReference type="AlphaFoldDB" id="A0A3Q9EYG9"/>
<proteinExistence type="inferred from homology"/>
<evidence type="ECO:0000259" key="6">
    <source>
        <dbReference type="Pfam" id="PF01593"/>
    </source>
</evidence>
<dbReference type="Gene3D" id="3.90.660.10">
    <property type="match status" value="1"/>
</dbReference>
<keyword evidence="8" id="KW-1185">Reference proteome</keyword>
<feature type="binding site" evidence="4">
    <location>
        <position position="278"/>
    </location>
    <ligand>
        <name>FAD</name>
        <dbReference type="ChEBI" id="CHEBI:57692"/>
    </ligand>
</feature>
<dbReference type="InterPro" id="IPR050703">
    <property type="entry name" value="Flavin_MAO"/>
</dbReference>
<dbReference type="InterPro" id="IPR001613">
    <property type="entry name" value="Flavin_amine_oxidase"/>
</dbReference>
<feature type="binding site" evidence="4">
    <location>
        <begin position="73"/>
        <end position="74"/>
    </location>
    <ligand>
        <name>FAD</name>
        <dbReference type="ChEBI" id="CHEBI:57692"/>
    </ligand>
</feature>
<feature type="binding site" evidence="4">
    <location>
        <position position="467"/>
    </location>
    <ligand>
        <name>FAD</name>
        <dbReference type="ChEBI" id="CHEBI:57692"/>
    </ligand>
</feature>
<dbReference type="EMBL" id="CP034539">
    <property type="protein sequence ID" value="AZQ38563.1"/>
    <property type="molecule type" value="Genomic_DNA"/>
</dbReference>
<dbReference type="PRINTS" id="PR00757">
    <property type="entry name" value="AMINEOXDASEF"/>
</dbReference>
<dbReference type="SUPFAM" id="SSF54373">
    <property type="entry name" value="FAD-linked reductases, C-terminal domain"/>
    <property type="match status" value="1"/>
</dbReference>
<sequence>MSTGAHRPRKRPGHAPEPHFHDQGVTMSSTQNQDTVTSHQARRADVVVIGAGLAGLTAARELVAAGRSVTVLEARARVGGRLLNHRLGDGQVTEIGGQFVGPTQDHILALAKEVGVATYRAAVPGENVYVRNGRARRFSGHLLPDPLALPEMGIALARIGQAAAKVDPAAPWRAPNARELDGMTYETWLRKAGITGAAVDLVNVFLNSAYGGEARDASALFSLWYVSTFGDETHPGTMERGTGTTGGAQDSRFVGGSQLVAQRLAEELDGRVQLNAPVRRVSQDSTGVTVVSDAGDWRAGRVIVAVPPLVASRIVWDPLLPAQQDQLFQRLPFGTLMKCVAVYDRPFWRAEGLSGMGLLRGGSPIREMFDNTPPDGGPGVLMGFLGGREWRKWAHRSAAERRGAVLRCFAQVVGERAFDTVDYVEQDWTAEQWTQGGPTAVAAPGVLTDFGQWMGRPHHRVHWAGAEFSPYWNGYMDGAVRSGQHTATELLHQI</sequence>
<name>A0A3Q9EYG9_9ACTN</name>
<dbReference type="Gene3D" id="3.50.50.60">
    <property type="entry name" value="FAD/NAD(P)-binding domain"/>
    <property type="match status" value="1"/>
</dbReference>
<evidence type="ECO:0000256" key="5">
    <source>
        <dbReference type="SAM" id="MobiDB-lite"/>
    </source>
</evidence>
<dbReference type="Gene3D" id="1.10.405.10">
    <property type="entry name" value="Guanine Nucleotide Dissociation Inhibitor, domain 1"/>
    <property type="match status" value="1"/>
</dbReference>
<protein>
    <submittedName>
        <fullName evidence="7">FAD-dependent oxidoreductase</fullName>
    </submittedName>
</protein>
<feature type="compositionally biased region" description="Polar residues" evidence="5">
    <location>
        <begin position="25"/>
        <end position="39"/>
    </location>
</feature>
<dbReference type="Proteomes" id="UP000280298">
    <property type="component" value="Chromosome"/>
</dbReference>
<evidence type="ECO:0000313" key="7">
    <source>
        <dbReference type="EMBL" id="AZQ38563.1"/>
    </source>
</evidence>
<gene>
    <name evidence="7" type="ORF">EJ357_38165</name>
</gene>
<dbReference type="OrthoDB" id="337830at2"/>
<evidence type="ECO:0000256" key="3">
    <source>
        <dbReference type="ARBA" id="ARBA00023002"/>
    </source>
</evidence>
<dbReference type="PANTHER" id="PTHR43563:SF1">
    <property type="entry name" value="AMINE OXIDASE [FLAVIN-CONTAINING] B"/>
    <property type="match status" value="1"/>
</dbReference>
<evidence type="ECO:0000256" key="2">
    <source>
        <dbReference type="ARBA" id="ARBA00005995"/>
    </source>
</evidence>
<dbReference type="PANTHER" id="PTHR43563">
    <property type="entry name" value="AMINE OXIDASE"/>
    <property type="match status" value="1"/>
</dbReference>
<evidence type="ECO:0000256" key="4">
    <source>
        <dbReference type="PIRSR" id="PIRSR601613-1"/>
    </source>
</evidence>
<dbReference type="GO" id="GO:0016491">
    <property type="term" value="F:oxidoreductase activity"/>
    <property type="evidence" value="ECO:0007669"/>
    <property type="project" value="UniProtKB-KW"/>
</dbReference>
<feature type="compositionally biased region" description="Basic residues" evidence="5">
    <location>
        <begin position="1"/>
        <end position="13"/>
    </location>
</feature>
<evidence type="ECO:0000256" key="1">
    <source>
        <dbReference type="ARBA" id="ARBA00001974"/>
    </source>
</evidence>
<reference evidence="7 8" key="1">
    <citation type="journal article" date="2019" name="Int. J. Syst. Evol. Microbiol.">
        <title>Streptomyces cyaneochromogenes sp. nov., a blue pigment-producing actinomycete from manganese-contaminated soil.</title>
        <authorList>
            <person name="Tang X."/>
            <person name="Zhao J."/>
            <person name="Li K."/>
            <person name="Chen Z."/>
            <person name="Sun Y."/>
            <person name="Gao J."/>
        </authorList>
    </citation>
    <scope>NUCLEOTIDE SEQUENCE [LARGE SCALE GENOMIC DNA]</scope>
    <source>
        <strain evidence="7 8">MK-45</strain>
    </source>
</reference>
<dbReference type="Pfam" id="PF01593">
    <property type="entry name" value="Amino_oxidase"/>
    <property type="match status" value="1"/>
</dbReference>
<comment type="similarity">
    <text evidence="2">Belongs to the flavin monoamine oxidase family.</text>
</comment>
<accession>A0A3Q9EYG9</accession>
<dbReference type="InterPro" id="IPR036188">
    <property type="entry name" value="FAD/NAD-bd_sf"/>
</dbReference>